<dbReference type="AlphaFoldDB" id="A0A1H4KBC5"/>
<name>A0A1H4KBC5_9MICO</name>
<dbReference type="Proteomes" id="UP000199183">
    <property type="component" value="Unassembled WGS sequence"/>
</dbReference>
<organism evidence="2 3">
    <name type="scientific">Paramicrobacterium humi</name>
    <dbReference type="NCBI Taxonomy" id="640635"/>
    <lineage>
        <taxon>Bacteria</taxon>
        <taxon>Bacillati</taxon>
        <taxon>Actinomycetota</taxon>
        <taxon>Actinomycetes</taxon>
        <taxon>Micrococcales</taxon>
        <taxon>Microbacteriaceae</taxon>
        <taxon>Paramicrobacterium</taxon>
    </lineage>
</organism>
<evidence type="ECO:0000313" key="2">
    <source>
        <dbReference type="EMBL" id="SEB55435.1"/>
    </source>
</evidence>
<dbReference type="EMBL" id="FNRY01000001">
    <property type="protein sequence ID" value="SEB55435.1"/>
    <property type="molecule type" value="Genomic_DNA"/>
</dbReference>
<accession>A0A1H4KBC5</accession>
<dbReference type="STRING" id="640635.SAMN04489806_1089"/>
<evidence type="ECO:0000313" key="3">
    <source>
        <dbReference type="Proteomes" id="UP000199183"/>
    </source>
</evidence>
<keyword evidence="3" id="KW-1185">Reference proteome</keyword>
<proteinExistence type="predicted"/>
<dbReference type="RefSeq" id="WP_143033969.1">
    <property type="nucleotide sequence ID" value="NZ_FNRY01000001.1"/>
</dbReference>
<sequence>MGKVKQPSGLQRRIAEGKAEPISELEREQLQQLRKIYVRRFGKEPGAPRVRETSASLWTKLRRLRDIRRTRGKTGGSA</sequence>
<feature type="region of interest" description="Disordered" evidence="1">
    <location>
        <begin position="1"/>
        <end position="21"/>
    </location>
</feature>
<evidence type="ECO:0000256" key="1">
    <source>
        <dbReference type="SAM" id="MobiDB-lite"/>
    </source>
</evidence>
<reference evidence="2 3" key="1">
    <citation type="submission" date="2016-10" db="EMBL/GenBank/DDBJ databases">
        <authorList>
            <person name="de Groot N.N."/>
        </authorList>
    </citation>
    <scope>NUCLEOTIDE SEQUENCE [LARGE SCALE GENOMIC DNA]</scope>
    <source>
        <strain evidence="2 3">DSM 21799</strain>
    </source>
</reference>
<dbReference type="OrthoDB" id="5150091at2"/>
<gene>
    <name evidence="2" type="ORF">SAMN04489806_1089</name>
</gene>
<protein>
    <submittedName>
        <fullName evidence="2">Uncharacterized protein</fullName>
    </submittedName>
</protein>